<feature type="chain" id="PRO_5021007660" description="Saposin B-type domain-containing protein" evidence="1">
    <location>
        <begin position="17"/>
        <end position="138"/>
    </location>
</feature>
<sequence length="138" mass="15298">MKLLVVFLSLAVLASSFTLKPEVQHGSSQAPLAEFFSMRDCWSCNSIFYYAIEPQCENPTEWANGCPDARSEMLKRCLPCDQNSSCYAGCKRQICAEIDNQWDWVVDMLSKGASKEDICGSLQNVSHLCGPKSNTGCL</sequence>
<keyword evidence="3" id="KW-1185">Reference proteome</keyword>
<feature type="signal peptide" evidence="1">
    <location>
        <begin position="1"/>
        <end position="16"/>
    </location>
</feature>
<dbReference type="EMBL" id="AZBU02000010">
    <property type="protein sequence ID" value="TKR62267.1"/>
    <property type="molecule type" value="Genomic_DNA"/>
</dbReference>
<protein>
    <recommendedName>
        <fullName evidence="4">Saposin B-type domain-containing protein</fullName>
    </recommendedName>
</protein>
<evidence type="ECO:0000313" key="3">
    <source>
        <dbReference type="Proteomes" id="UP000298663"/>
    </source>
</evidence>
<evidence type="ECO:0000256" key="1">
    <source>
        <dbReference type="SAM" id="SignalP"/>
    </source>
</evidence>
<evidence type="ECO:0008006" key="4">
    <source>
        <dbReference type="Google" id="ProtNLM"/>
    </source>
</evidence>
<dbReference type="Proteomes" id="UP000298663">
    <property type="component" value="Unassembled WGS sequence"/>
</dbReference>
<reference evidence="2 3" key="1">
    <citation type="journal article" date="2015" name="Genome Biol.">
        <title>Comparative genomics of Steinernema reveals deeply conserved gene regulatory networks.</title>
        <authorList>
            <person name="Dillman A.R."/>
            <person name="Macchietto M."/>
            <person name="Porter C.F."/>
            <person name="Rogers A."/>
            <person name="Williams B."/>
            <person name="Antoshechkin I."/>
            <person name="Lee M.M."/>
            <person name="Goodwin Z."/>
            <person name="Lu X."/>
            <person name="Lewis E.E."/>
            <person name="Goodrich-Blair H."/>
            <person name="Stock S.P."/>
            <person name="Adams B.J."/>
            <person name="Sternberg P.W."/>
            <person name="Mortazavi A."/>
        </authorList>
    </citation>
    <scope>NUCLEOTIDE SEQUENCE [LARGE SCALE GENOMIC DNA]</scope>
    <source>
        <strain evidence="2 3">ALL</strain>
    </source>
</reference>
<dbReference type="AlphaFoldDB" id="A0A4U5M0V3"/>
<reference evidence="2 3" key="2">
    <citation type="journal article" date="2019" name="G3 (Bethesda)">
        <title>Hybrid Assembly of the Genome of the Entomopathogenic Nematode Steinernema carpocapsae Identifies the X-Chromosome.</title>
        <authorList>
            <person name="Serra L."/>
            <person name="Macchietto M."/>
            <person name="Macias-Munoz A."/>
            <person name="McGill C.J."/>
            <person name="Rodriguez I.M."/>
            <person name="Rodriguez B."/>
            <person name="Murad R."/>
            <person name="Mortazavi A."/>
        </authorList>
    </citation>
    <scope>NUCLEOTIDE SEQUENCE [LARGE SCALE GENOMIC DNA]</scope>
    <source>
        <strain evidence="2 3">ALL</strain>
    </source>
</reference>
<keyword evidence="1" id="KW-0732">Signal</keyword>
<gene>
    <name evidence="2" type="ORF">L596_026254</name>
</gene>
<organism evidence="2 3">
    <name type="scientific">Steinernema carpocapsae</name>
    <name type="common">Entomopathogenic nematode</name>
    <dbReference type="NCBI Taxonomy" id="34508"/>
    <lineage>
        <taxon>Eukaryota</taxon>
        <taxon>Metazoa</taxon>
        <taxon>Ecdysozoa</taxon>
        <taxon>Nematoda</taxon>
        <taxon>Chromadorea</taxon>
        <taxon>Rhabditida</taxon>
        <taxon>Tylenchina</taxon>
        <taxon>Panagrolaimomorpha</taxon>
        <taxon>Strongyloidoidea</taxon>
        <taxon>Steinernematidae</taxon>
        <taxon>Steinernema</taxon>
    </lineage>
</organism>
<name>A0A4U5M0V3_STECR</name>
<comment type="caution">
    <text evidence="2">The sequence shown here is derived from an EMBL/GenBank/DDBJ whole genome shotgun (WGS) entry which is preliminary data.</text>
</comment>
<accession>A0A4U5M0V3</accession>
<proteinExistence type="predicted"/>
<evidence type="ECO:0000313" key="2">
    <source>
        <dbReference type="EMBL" id="TKR62267.1"/>
    </source>
</evidence>